<feature type="transmembrane region" description="Helical" evidence="6">
    <location>
        <begin position="12"/>
        <end position="34"/>
    </location>
</feature>
<keyword evidence="3 6" id="KW-0812">Transmembrane</keyword>
<evidence type="ECO:0000313" key="8">
    <source>
        <dbReference type="Proteomes" id="UP001281656"/>
    </source>
</evidence>
<comment type="similarity">
    <text evidence="2">Belongs to the TspO/BZRP family.</text>
</comment>
<evidence type="ECO:0000313" key="7">
    <source>
        <dbReference type="EMBL" id="MDW8801348.1"/>
    </source>
</evidence>
<protein>
    <submittedName>
        <fullName evidence="7">Tryptophan-rich sensory protein</fullName>
    </submittedName>
</protein>
<feature type="transmembrane region" description="Helical" evidence="6">
    <location>
        <begin position="87"/>
        <end position="104"/>
    </location>
</feature>
<evidence type="ECO:0000256" key="3">
    <source>
        <dbReference type="ARBA" id="ARBA00022692"/>
    </source>
</evidence>
<accession>A0ABU4JT93</accession>
<keyword evidence="4 6" id="KW-1133">Transmembrane helix</keyword>
<evidence type="ECO:0000256" key="2">
    <source>
        <dbReference type="ARBA" id="ARBA00007524"/>
    </source>
</evidence>
<dbReference type="Proteomes" id="UP001281656">
    <property type="component" value="Unassembled WGS sequence"/>
</dbReference>
<evidence type="ECO:0000256" key="6">
    <source>
        <dbReference type="SAM" id="Phobius"/>
    </source>
</evidence>
<gene>
    <name evidence="7" type="ORF">P8V03_09290</name>
</gene>
<sequence>MFNVFKVEGKKSLGLLLLIIIIIEGLGFISGFLSMTNMSTYKNLIKPTFSPPGWVFPIVWGILYLLMAIAFYRVILKGKSGSNIGKAKKYYFIQLALNLIWSIIFFRFKLYGLAFVDILLMVIFILLTIFQFHKIDKISAYLLVPYVLWVSFAGVLNFYIWMFNEM</sequence>
<evidence type="ECO:0000256" key="5">
    <source>
        <dbReference type="ARBA" id="ARBA00023136"/>
    </source>
</evidence>
<dbReference type="InterPro" id="IPR004307">
    <property type="entry name" value="TspO_MBR"/>
</dbReference>
<proteinExistence type="inferred from homology"/>
<evidence type="ECO:0000256" key="1">
    <source>
        <dbReference type="ARBA" id="ARBA00004141"/>
    </source>
</evidence>
<organism evidence="7 8">
    <name type="scientific">Clostridium tanneri</name>
    <dbReference type="NCBI Taxonomy" id="3037988"/>
    <lineage>
        <taxon>Bacteria</taxon>
        <taxon>Bacillati</taxon>
        <taxon>Bacillota</taxon>
        <taxon>Clostridia</taxon>
        <taxon>Eubacteriales</taxon>
        <taxon>Clostridiaceae</taxon>
        <taxon>Clostridium</taxon>
    </lineage>
</organism>
<name>A0ABU4JT93_9CLOT</name>
<dbReference type="PANTHER" id="PTHR10057:SF0">
    <property type="entry name" value="TRANSLOCATOR PROTEIN"/>
    <property type="match status" value="1"/>
</dbReference>
<reference evidence="7 8" key="1">
    <citation type="submission" date="2023-04" db="EMBL/GenBank/DDBJ databases">
        <title>Clostridium tannerae sp. nov., isolated from the fecal material of an alpaca.</title>
        <authorList>
            <person name="Miller S."/>
            <person name="Hendry M."/>
            <person name="King J."/>
            <person name="Sankaranarayanan K."/>
            <person name="Lawson P.A."/>
        </authorList>
    </citation>
    <scope>NUCLEOTIDE SEQUENCE [LARGE SCALE GENOMIC DNA]</scope>
    <source>
        <strain evidence="7 8">A1-XYC3</strain>
    </source>
</reference>
<feature type="transmembrane region" description="Helical" evidence="6">
    <location>
        <begin position="54"/>
        <end position="75"/>
    </location>
</feature>
<dbReference type="CDD" id="cd15904">
    <property type="entry name" value="TSPO_MBR"/>
    <property type="match status" value="1"/>
</dbReference>
<feature type="transmembrane region" description="Helical" evidence="6">
    <location>
        <begin position="110"/>
        <end position="130"/>
    </location>
</feature>
<comment type="caution">
    <text evidence="7">The sequence shown here is derived from an EMBL/GenBank/DDBJ whole genome shotgun (WGS) entry which is preliminary data.</text>
</comment>
<dbReference type="RefSeq" id="WP_318797958.1">
    <property type="nucleotide sequence ID" value="NZ_JARUJP010000009.1"/>
</dbReference>
<dbReference type="PIRSF" id="PIRSF005859">
    <property type="entry name" value="PBR"/>
    <property type="match status" value="1"/>
</dbReference>
<dbReference type="Gene3D" id="1.20.1260.100">
    <property type="entry name" value="TspO/MBR protein"/>
    <property type="match status" value="1"/>
</dbReference>
<dbReference type="EMBL" id="JARUJP010000009">
    <property type="protein sequence ID" value="MDW8801348.1"/>
    <property type="molecule type" value="Genomic_DNA"/>
</dbReference>
<dbReference type="Pfam" id="PF03073">
    <property type="entry name" value="TspO_MBR"/>
    <property type="match status" value="1"/>
</dbReference>
<dbReference type="PANTHER" id="PTHR10057">
    <property type="entry name" value="PERIPHERAL-TYPE BENZODIAZEPINE RECEPTOR"/>
    <property type="match status" value="1"/>
</dbReference>
<evidence type="ECO:0000256" key="4">
    <source>
        <dbReference type="ARBA" id="ARBA00022989"/>
    </source>
</evidence>
<dbReference type="InterPro" id="IPR038330">
    <property type="entry name" value="TspO/MBR-related_sf"/>
</dbReference>
<feature type="transmembrane region" description="Helical" evidence="6">
    <location>
        <begin position="142"/>
        <end position="162"/>
    </location>
</feature>
<keyword evidence="5 6" id="KW-0472">Membrane</keyword>
<comment type="subcellular location">
    <subcellularLocation>
        <location evidence="1">Membrane</location>
        <topology evidence="1">Multi-pass membrane protein</topology>
    </subcellularLocation>
</comment>
<keyword evidence="8" id="KW-1185">Reference proteome</keyword>